<gene>
    <name evidence="3" type="ORF">RhiirA5_419406</name>
</gene>
<name>A0A2N0PIB9_9GLOM</name>
<feature type="transmembrane region" description="Helical" evidence="2">
    <location>
        <begin position="12"/>
        <end position="33"/>
    </location>
</feature>
<feature type="region of interest" description="Disordered" evidence="1">
    <location>
        <begin position="38"/>
        <end position="77"/>
    </location>
</feature>
<organism evidence="3 4">
    <name type="scientific">Rhizophagus irregularis</name>
    <dbReference type="NCBI Taxonomy" id="588596"/>
    <lineage>
        <taxon>Eukaryota</taxon>
        <taxon>Fungi</taxon>
        <taxon>Fungi incertae sedis</taxon>
        <taxon>Mucoromycota</taxon>
        <taxon>Glomeromycotina</taxon>
        <taxon>Glomeromycetes</taxon>
        <taxon>Glomerales</taxon>
        <taxon>Glomeraceae</taxon>
        <taxon>Rhizophagus</taxon>
    </lineage>
</organism>
<dbReference type="InterPro" id="IPR024491">
    <property type="entry name" value="Se_SelK/SelG"/>
</dbReference>
<dbReference type="Proteomes" id="UP000232722">
    <property type="component" value="Unassembled WGS sequence"/>
</dbReference>
<dbReference type="AlphaFoldDB" id="A0A2N0PIB9"/>
<reference evidence="3 4" key="1">
    <citation type="submission" date="2016-04" db="EMBL/GenBank/DDBJ databases">
        <title>Genome analyses suggest a sexual origin of heterokaryosis in a supposedly ancient asexual fungus.</title>
        <authorList>
            <person name="Ropars J."/>
            <person name="Sedzielewska K."/>
            <person name="Noel J."/>
            <person name="Charron P."/>
            <person name="Farinelli L."/>
            <person name="Marton T."/>
            <person name="Kruger M."/>
            <person name="Pelin A."/>
            <person name="Brachmann A."/>
            <person name="Corradi N."/>
        </authorList>
    </citation>
    <scope>NUCLEOTIDE SEQUENCE [LARGE SCALE GENOMIC DNA]</scope>
    <source>
        <strain evidence="3 4">A5</strain>
    </source>
</reference>
<reference evidence="3 4" key="2">
    <citation type="submission" date="2017-09" db="EMBL/GenBank/DDBJ databases">
        <title>Extensive intraspecific genome diversity in a model arbuscular mycorrhizal fungus.</title>
        <authorList>
            <person name="Chen E.C."/>
            <person name="Morin E."/>
            <person name="Beaudet D."/>
            <person name="Noel J."/>
            <person name="Ndikumana S."/>
            <person name="Charron P."/>
            <person name="St-Onge C."/>
            <person name="Giorgi J."/>
            <person name="Grigoriev I.V."/>
            <person name="Roux C."/>
            <person name="Martin F.M."/>
            <person name="Corradi N."/>
        </authorList>
    </citation>
    <scope>NUCLEOTIDE SEQUENCE [LARGE SCALE GENOMIC DNA]</scope>
    <source>
        <strain evidence="3 4">A5</strain>
    </source>
</reference>
<proteinExistence type="predicted"/>
<accession>A0A2N0PIB9</accession>
<feature type="compositionally biased region" description="Gly residues" evidence="1">
    <location>
        <begin position="50"/>
        <end position="77"/>
    </location>
</feature>
<dbReference type="Pfam" id="PF10961">
    <property type="entry name" value="SelK_SelG"/>
    <property type="match status" value="1"/>
</dbReference>
<keyword evidence="2" id="KW-1133">Transmembrane helix</keyword>
<comment type="caution">
    <text evidence="3">The sequence shown here is derived from an EMBL/GenBank/DDBJ whole genome shotgun (WGS) entry which is preliminary data.</text>
</comment>
<evidence type="ECO:0000256" key="2">
    <source>
        <dbReference type="SAM" id="Phobius"/>
    </source>
</evidence>
<feature type="non-terminal residue" evidence="3">
    <location>
        <position position="77"/>
    </location>
</feature>
<evidence type="ECO:0000256" key="1">
    <source>
        <dbReference type="SAM" id="MobiDB-lite"/>
    </source>
</evidence>
<keyword evidence="2" id="KW-0472">Membrane</keyword>
<evidence type="ECO:0000313" key="4">
    <source>
        <dbReference type="Proteomes" id="UP000232722"/>
    </source>
</evidence>
<evidence type="ECO:0000313" key="3">
    <source>
        <dbReference type="EMBL" id="PKC06569.1"/>
    </source>
</evidence>
<dbReference type="EMBL" id="LLXJ01000743">
    <property type="protein sequence ID" value="PKC06569.1"/>
    <property type="molecule type" value="Genomic_DNA"/>
</dbReference>
<sequence>MVYVLFKNKLIFIIAIVIIFFTTNFTFTTYESINSISNTLQKRQGPRPGPGGGGGDGGKAPGGDGGKAPGGDGGKAP</sequence>
<keyword evidence="2" id="KW-0812">Transmembrane</keyword>
<protein>
    <submittedName>
        <fullName evidence="3">Uncharacterized protein</fullName>
    </submittedName>
</protein>